<evidence type="ECO:0000313" key="2">
    <source>
        <dbReference type="Proteomes" id="UP000694523"/>
    </source>
</evidence>
<name>A0A8C6S3L0_9GOBI</name>
<sequence length="99" mass="11503">GEKNQVKQQVIQKLSSSMSQWAEQSSDVDQGSVQSLVQQNLNLQDDLRAFRKQNHFLNSEIHHLSGLWRTSTESQRVLMSKVCHRTERQQNYREPIPGL</sequence>
<reference evidence="1" key="1">
    <citation type="submission" date="2025-08" db="UniProtKB">
        <authorList>
            <consortium name="Ensembl"/>
        </authorList>
    </citation>
    <scope>IDENTIFICATION</scope>
</reference>
<dbReference type="Ensembl" id="ENSNMLT00000001267.1">
    <property type="protein sequence ID" value="ENSNMLP00000001091.1"/>
    <property type="gene ID" value="ENSNMLG00000000860.1"/>
</dbReference>
<keyword evidence="2" id="KW-1185">Reference proteome</keyword>
<reference evidence="1" key="2">
    <citation type="submission" date="2025-09" db="UniProtKB">
        <authorList>
            <consortium name="Ensembl"/>
        </authorList>
    </citation>
    <scope>IDENTIFICATION</scope>
</reference>
<protein>
    <submittedName>
        <fullName evidence="1">Uncharacterized protein</fullName>
    </submittedName>
</protein>
<dbReference type="AlphaFoldDB" id="A0A8C6S3L0"/>
<organism evidence="1 2">
    <name type="scientific">Neogobius melanostomus</name>
    <name type="common">round goby</name>
    <dbReference type="NCBI Taxonomy" id="47308"/>
    <lineage>
        <taxon>Eukaryota</taxon>
        <taxon>Metazoa</taxon>
        <taxon>Chordata</taxon>
        <taxon>Craniata</taxon>
        <taxon>Vertebrata</taxon>
        <taxon>Euteleostomi</taxon>
        <taxon>Actinopterygii</taxon>
        <taxon>Neopterygii</taxon>
        <taxon>Teleostei</taxon>
        <taxon>Neoteleostei</taxon>
        <taxon>Acanthomorphata</taxon>
        <taxon>Gobiaria</taxon>
        <taxon>Gobiiformes</taxon>
        <taxon>Gobioidei</taxon>
        <taxon>Gobiidae</taxon>
        <taxon>Benthophilinae</taxon>
        <taxon>Neogobiini</taxon>
        <taxon>Neogobius</taxon>
    </lineage>
</organism>
<accession>A0A8C6S3L0</accession>
<proteinExistence type="predicted"/>
<evidence type="ECO:0000313" key="1">
    <source>
        <dbReference type="Ensembl" id="ENSNMLP00000001091.1"/>
    </source>
</evidence>
<dbReference type="Proteomes" id="UP000694523">
    <property type="component" value="Unplaced"/>
</dbReference>